<proteinExistence type="inferred from homology"/>
<keyword evidence="18" id="KW-1185">Reference proteome</keyword>
<comment type="subcellular location">
    <subcellularLocation>
        <location evidence="3 16">Cytoplasm</location>
    </subcellularLocation>
</comment>
<feature type="binding site" evidence="16">
    <location>
        <position position="113"/>
    </location>
    <ligand>
        <name>K(+)</name>
        <dbReference type="ChEBI" id="CHEBI:29103"/>
    </ligand>
</feature>
<evidence type="ECO:0000256" key="2">
    <source>
        <dbReference type="ARBA" id="ARBA00001958"/>
    </source>
</evidence>
<dbReference type="InterPro" id="IPR004619">
    <property type="entry name" value="Type_III_PanK"/>
</dbReference>
<evidence type="ECO:0000256" key="15">
    <source>
        <dbReference type="ARBA" id="ARBA00040883"/>
    </source>
</evidence>
<keyword evidence="11 16" id="KW-0067">ATP-binding</keyword>
<evidence type="ECO:0000256" key="1">
    <source>
        <dbReference type="ARBA" id="ARBA00001206"/>
    </source>
</evidence>
<sequence length="232" mass="25770">MKQGILLLDIGNTRVKAVYWLDGQLTAITDFPGVMPASPVAVYYASVATDERLEQLRSESQLTDVDWHQIRSEAQKDQLRSSYAKPETMGVDRWLAMLGAQQCYPHTELLVIDAGTALTIDHLAADGQHRGGWIVPGIHMQQKAVTNYTARVFNRDQQQFELAFAQDTASCLQNGVFAAILAVIRQANQLVPQAKMLITGGDATVLMPFLAELPIEIEPLLIFRGMTRYIVN</sequence>
<keyword evidence="9 16" id="KW-0547">Nucleotide-binding</keyword>
<keyword evidence="10 16" id="KW-0418">Kinase</keyword>
<dbReference type="SUPFAM" id="SSF53067">
    <property type="entry name" value="Actin-like ATPase domain"/>
    <property type="match status" value="2"/>
</dbReference>
<keyword evidence="16" id="KW-0479">Metal-binding</keyword>
<dbReference type="Proteomes" id="UP001589813">
    <property type="component" value="Unassembled WGS sequence"/>
</dbReference>
<keyword evidence="8 16" id="KW-0808">Transferase</keyword>
<feature type="binding site" evidence="16">
    <location>
        <begin position="90"/>
        <end position="93"/>
    </location>
    <ligand>
        <name>substrate</name>
    </ligand>
</feature>
<dbReference type="PANTHER" id="PTHR34265">
    <property type="entry name" value="TYPE III PANTOTHENATE KINASE"/>
    <property type="match status" value="1"/>
</dbReference>
<evidence type="ECO:0000313" key="18">
    <source>
        <dbReference type="Proteomes" id="UP001589813"/>
    </source>
</evidence>
<evidence type="ECO:0000256" key="16">
    <source>
        <dbReference type="HAMAP-Rule" id="MF_01274"/>
    </source>
</evidence>
<dbReference type="Gene3D" id="3.30.420.40">
    <property type="match status" value="2"/>
</dbReference>
<comment type="cofactor">
    <cofactor evidence="16">
        <name>NH4(+)</name>
        <dbReference type="ChEBI" id="CHEBI:28938"/>
    </cofactor>
    <cofactor evidence="16">
        <name>K(+)</name>
        <dbReference type="ChEBI" id="CHEBI:29103"/>
    </cofactor>
    <text evidence="16">A monovalent cation. Ammonium or potassium.</text>
</comment>
<organism evidence="17 18">
    <name type="scientific">Rheinheimera tilapiae</name>
    <dbReference type="NCBI Taxonomy" id="875043"/>
    <lineage>
        <taxon>Bacteria</taxon>
        <taxon>Pseudomonadati</taxon>
        <taxon>Pseudomonadota</taxon>
        <taxon>Gammaproteobacteria</taxon>
        <taxon>Chromatiales</taxon>
        <taxon>Chromatiaceae</taxon>
        <taxon>Rheinheimera</taxon>
    </lineage>
</organism>
<keyword evidence="12 16" id="KW-0630">Potassium</keyword>
<evidence type="ECO:0000256" key="7">
    <source>
        <dbReference type="ARBA" id="ARBA00022490"/>
    </source>
</evidence>
<dbReference type="Pfam" id="PF03309">
    <property type="entry name" value="Pan_kinase"/>
    <property type="match status" value="1"/>
</dbReference>
<dbReference type="HAMAP" id="MF_01274">
    <property type="entry name" value="Pantothen_kinase_3"/>
    <property type="match status" value="1"/>
</dbReference>
<feature type="binding site" evidence="16">
    <location>
        <begin position="9"/>
        <end position="16"/>
    </location>
    <ligand>
        <name>ATP</name>
        <dbReference type="ChEBI" id="CHEBI:30616"/>
    </ligand>
</feature>
<evidence type="ECO:0000256" key="13">
    <source>
        <dbReference type="ARBA" id="ARBA00022993"/>
    </source>
</evidence>
<evidence type="ECO:0000256" key="9">
    <source>
        <dbReference type="ARBA" id="ARBA00022741"/>
    </source>
</evidence>
<evidence type="ECO:0000256" key="6">
    <source>
        <dbReference type="ARBA" id="ARBA00012102"/>
    </source>
</evidence>
<dbReference type="EMBL" id="JBHLXP010000008">
    <property type="protein sequence ID" value="MFC0050540.1"/>
    <property type="molecule type" value="Genomic_DNA"/>
</dbReference>
<comment type="caution">
    <text evidence="17">The sequence shown here is derived from an EMBL/GenBank/DDBJ whole genome shotgun (WGS) entry which is preliminary data.</text>
</comment>
<evidence type="ECO:0000313" key="17">
    <source>
        <dbReference type="EMBL" id="MFC0050540.1"/>
    </source>
</evidence>
<protein>
    <recommendedName>
        <fullName evidence="15 16">Type III pantothenate kinase</fullName>
        <ecNumber evidence="6 16">2.7.1.33</ecNumber>
    </recommendedName>
    <alternativeName>
        <fullName evidence="16">PanK-III</fullName>
    </alternativeName>
    <alternativeName>
        <fullName evidence="16">Pantothenic acid kinase</fullName>
    </alternativeName>
</protein>
<dbReference type="CDD" id="cd24015">
    <property type="entry name" value="ASKHA_NBD_PanK-III"/>
    <property type="match status" value="1"/>
</dbReference>
<evidence type="ECO:0000256" key="14">
    <source>
        <dbReference type="ARBA" id="ARBA00038036"/>
    </source>
</evidence>
<evidence type="ECO:0000256" key="11">
    <source>
        <dbReference type="ARBA" id="ARBA00022840"/>
    </source>
</evidence>
<dbReference type="GO" id="GO:0004594">
    <property type="term" value="F:pantothenate kinase activity"/>
    <property type="evidence" value="ECO:0007669"/>
    <property type="project" value="UniProtKB-EC"/>
</dbReference>
<evidence type="ECO:0000256" key="5">
    <source>
        <dbReference type="ARBA" id="ARBA00011738"/>
    </source>
</evidence>
<comment type="catalytic activity">
    <reaction evidence="1 16">
        <text>(R)-pantothenate + ATP = (R)-4'-phosphopantothenate + ADP + H(+)</text>
        <dbReference type="Rhea" id="RHEA:16373"/>
        <dbReference type="ChEBI" id="CHEBI:10986"/>
        <dbReference type="ChEBI" id="CHEBI:15378"/>
        <dbReference type="ChEBI" id="CHEBI:29032"/>
        <dbReference type="ChEBI" id="CHEBI:30616"/>
        <dbReference type="ChEBI" id="CHEBI:456216"/>
        <dbReference type="EC" id="2.7.1.33"/>
    </reaction>
</comment>
<dbReference type="RefSeq" id="WP_377248517.1">
    <property type="nucleotide sequence ID" value="NZ_JBHLXP010000008.1"/>
</dbReference>
<keyword evidence="7 16" id="KW-0963">Cytoplasm</keyword>
<comment type="function">
    <text evidence="16">Catalyzes the phosphorylation of pantothenate (Pan), the first step in CoA biosynthesis.</text>
</comment>
<accession>A0ABV6BI33</accession>
<dbReference type="PANTHER" id="PTHR34265:SF1">
    <property type="entry name" value="TYPE III PANTOTHENATE KINASE"/>
    <property type="match status" value="1"/>
</dbReference>
<comment type="subunit">
    <text evidence="5 16">Homodimer.</text>
</comment>
<reference evidence="17 18" key="1">
    <citation type="submission" date="2024-09" db="EMBL/GenBank/DDBJ databases">
        <authorList>
            <person name="Sun Q."/>
            <person name="Mori K."/>
        </authorList>
    </citation>
    <scope>NUCLEOTIDE SEQUENCE [LARGE SCALE GENOMIC DNA]</scope>
    <source>
        <strain evidence="17 18">KCTC 23315</strain>
    </source>
</reference>
<feature type="active site" description="Proton acceptor" evidence="16">
    <location>
        <position position="92"/>
    </location>
</feature>
<evidence type="ECO:0000256" key="10">
    <source>
        <dbReference type="ARBA" id="ARBA00022777"/>
    </source>
</evidence>
<feature type="binding site" evidence="16">
    <location>
        <position position="116"/>
    </location>
    <ligand>
        <name>ATP</name>
        <dbReference type="ChEBI" id="CHEBI:30616"/>
    </ligand>
</feature>
<gene>
    <name evidence="16" type="primary">coaX</name>
    <name evidence="17" type="ORF">ACFFJP_19845</name>
</gene>
<dbReference type="InterPro" id="IPR043129">
    <property type="entry name" value="ATPase_NBD"/>
</dbReference>
<comment type="similarity">
    <text evidence="14 16">Belongs to the type III pantothenate kinase family.</text>
</comment>
<evidence type="ECO:0000256" key="12">
    <source>
        <dbReference type="ARBA" id="ARBA00022958"/>
    </source>
</evidence>
<evidence type="ECO:0000256" key="8">
    <source>
        <dbReference type="ARBA" id="ARBA00022679"/>
    </source>
</evidence>
<keyword evidence="13 16" id="KW-0173">Coenzyme A biosynthesis</keyword>
<dbReference type="NCBIfam" id="TIGR00671">
    <property type="entry name" value="baf"/>
    <property type="match status" value="1"/>
</dbReference>
<feature type="binding site" evidence="16">
    <location>
        <position position="168"/>
    </location>
    <ligand>
        <name>substrate</name>
    </ligand>
</feature>
<dbReference type="EC" id="2.7.1.33" evidence="6 16"/>
<comment type="cofactor">
    <cofactor evidence="2">
        <name>K(+)</name>
        <dbReference type="ChEBI" id="CHEBI:29103"/>
    </cofactor>
</comment>
<feature type="binding site" evidence="16">
    <location>
        <position position="83"/>
    </location>
    <ligand>
        <name>substrate</name>
    </ligand>
</feature>
<evidence type="ECO:0000256" key="4">
    <source>
        <dbReference type="ARBA" id="ARBA00005225"/>
    </source>
</evidence>
<name>A0ABV6BI33_9GAMM</name>
<evidence type="ECO:0000256" key="3">
    <source>
        <dbReference type="ARBA" id="ARBA00004496"/>
    </source>
</evidence>
<comment type="pathway">
    <text evidence="4 16">Cofactor biosynthesis; coenzyme A biosynthesis; CoA from (R)-pantothenate: step 1/5.</text>
</comment>